<gene>
    <name evidence="1" type="ORF">D0Y65_009713</name>
</gene>
<accession>A0A445L094</accession>
<evidence type="ECO:0008006" key="3">
    <source>
        <dbReference type="Google" id="ProtNLM"/>
    </source>
</evidence>
<dbReference type="InterPro" id="IPR011692">
    <property type="entry name" value="Stress_up-reg_Nod19"/>
</dbReference>
<protein>
    <recommendedName>
        <fullName evidence="3">Stress up-regulated Nod 19 protein</fullName>
    </recommendedName>
</protein>
<dbReference type="AlphaFoldDB" id="A0A445L094"/>
<sequence>MINPLSSSHMVNMEFISNAMILSFSILLLLPSTSYSLYQKPENHIKTAIFVTGSFEMGPGSIATKTFENIKFPRGHVGIKSFDAELVDQEGNSIPSYETYLHHWFAIKYHQNITMSPNPKLLRRPEDAFFQRNEGTCNGGILPHYWGFGVESRGTTSKIPDPFAIEQGNPTKIKNGYEEKWLLNIMVIDTRGAQDKKACTQCRCDHMNLPKDFYNVTRDIHNQRLTTNYKGGLFCCQDNLQCKQIEGFQGSRRMVSLRYKISWVDWNIYQIPVKVYILDSTDKVRSNGSKILHDCLVDKFFKTAEYTIPAGGGGDSPHVQKANIPMENGGYLIYGTAHMHSGVVNATLYGQDGRTLCTSTPKYGTGKEAGNEKGYLIGMSVCYPQPSSIKIHDGEILTLESRYKNEFRTGAMGHFYIYLAEELPQ</sequence>
<organism evidence="1 2">
    <name type="scientific">Glycine soja</name>
    <name type="common">Wild soybean</name>
    <dbReference type="NCBI Taxonomy" id="3848"/>
    <lineage>
        <taxon>Eukaryota</taxon>
        <taxon>Viridiplantae</taxon>
        <taxon>Streptophyta</taxon>
        <taxon>Embryophyta</taxon>
        <taxon>Tracheophyta</taxon>
        <taxon>Spermatophyta</taxon>
        <taxon>Magnoliopsida</taxon>
        <taxon>eudicotyledons</taxon>
        <taxon>Gunneridae</taxon>
        <taxon>Pentapetalae</taxon>
        <taxon>rosids</taxon>
        <taxon>fabids</taxon>
        <taxon>Fabales</taxon>
        <taxon>Fabaceae</taxon>
        <taxon>Papilionoideae</taxon>
        <taxon>50 kb inversion clade</taxon>
        <taxon>NPAAA clade</taxon>
        <taxon>indigoferoid/millettioid clade</taxon>
        <taxon>Phaseoleae</taxon>
        <taxon>Glycine</taxon>
        <taxon>Glycine subgen. Soja</taxon>
    </lineage>
</organism>
<comment type="caution">
    <text evidence="1">The sequence shown here is derived from an EMBL/GenBank/DDBJ whole genome shotgun (WGS) entry which is preliminary data.</text>
</comment>
<proteinExistence type="predicted"/>
<name>A0A445L094_GLYSO</name>
<dbReference type="PANTHER" id="PTHR33390:SF4">
    <property type="entry name" value="STRESS UP-REGULATED NOD 19-RELATED"/>
    <property type="match status" value="1"/>
</dbReference>
<evidence type="ECO:0000313" key="2">
    <source>
        <dbReference type="Proteomes" id="UP000289340"/>
    </source>
</evidence>
<evidence type="ECO:0000313" key="1">
    <source>
        <dbReference type="EMBL" id="RZC16548.1"/>
    </source>
</evidence>
<dbReference type="Pfam" id="PF07712">
    <property type="entry name" value="SURNod19"/>
    <property type="match status" value="1"/>
</dbReference>
<dbReference type="Proteomes" id="UP000289340">
    <property type="component" value="Chromosome 4"/>
</dbReference>
<keyword evidence="2" id="KW-1185">Reference proteome</keyword>
<dbReference type="EMBL" id="QZWG01000004">
    <property type="protein sequence ID" value="RZC16548.1"/>
    <property type="molecule type" value="Genomic_DNA"/>
</dbReference>
<reference evidence="1 2" key="1">
    <citation type="submission" date="2018-09" db="EMBL/GenBank/DDBJ databases">
        <title>A high-quality reference genome of wild soybean provides a powerful tool to mine soybean genomes.</title>
        <authorList>
            <person name="Xie M."/>
            <person name="Chung C.Y.L."/>
            <person name="Li M.-W."/>
            <person name="Wong F.-L."/>
            <person name="Chan T.-F."/>
            <person name="Lam H.-M."/>
        </authorList>
    </citation>
    <scope>NUCLEOTIDE SEQUENCE [LARGE SCALE GENOMIC DNA]</scope>
    <source>
        <strain evidence="2">cv. W05</strain>
        <tissue evidence="1">Hypocotyl of etiolated seedlings</tissue>
    </source>
</reference>
<dbReference type="PANTHER" id="PTHR33390">
    <property type="entry name" value="STRESS UP-REGULATED NOD 19 PROTEIN"/>
    <property type="match status" value="1"/>
</dbReference>